<dbReference type="Proteomes" id="UP000188597">
    <property type="component" value="Unassembled WGS sequence"/>
</dbReference>
<protein>
    <submittedName>
        <fullName evidence="2">Uncharacterized protein</fullName>
    </submittedName>
</protein>
<reference evidence="2 3" key="1">
    <citation type="submission" date="2016-11" db="EMBL/GenBank/DDBJ databases">
        <authorList>
            <person name="Jaros S."/>
            <person name="Januszkiewicz K."/>
            <person name="Wedrychowicz H."/>
        </authorList>
    </citation>
    <scope>NUCLEOTIDE SEQUENCE [LARGE SCALE GENOMIC DNA]</scope>
    <source>
        <strain evidence="2 3">Con a/3</strain>
    </source>
</reference>
<evidence type="ECO:0000313" key="3">
    <source>
        <dbReference type="Proteomes" id="UP000188597"/>
    </source>
</evidence>
<accession>A0A1V3G7W3</accession>
<proteinExistence type="predicted"/>
<organism evidence="2 3">
    <name type="scientific">Fictibacillus arsenicus</name>
    <dbReference type="NCBI Taxonomy" id="255247"/>
    <lineage>
        <taxon>Bacteria</taxon>
        <taxon>Bacillati</taxon>
        <taxon>Bacillota</taxon>
        <taxon>Bacilli</taxon>
        <taxon>Bacillales</taxon>
        <taxon>Fictibacillaceae</taxon>
        <taxon>Fictibacillus</taxon>
    </lineage>
</organism>
<keyword evidence="1" id="KW-0175">Coiled coil</keyword>
<feature type="coiled-coil region" evidence="1">
    <location>
        <begin position="8"/>
        <end position="63"/>
    </location>
</feature>
<dbReference type="OrthoDB" id="2446958at2"/>
<dbReference type="AlphaFoldDB" id="A0A1V3G7W3"/>
<dbReference type="EMBL" id="MQMF01000002">
    <property type="protein sequence ID" value="OOE12491.1"/>
    <property type="molecule type" value="Genomic_DNA"/>
</dbReference>
<evidence type="ECO:0000256" key="1">
    <source>
        <dbReference type="SAM" id="Coils"/>
    </source>
</evidence>
<dbReference type="RefSeq" id="WP_077362395.1">
    <property type="nucleotide sequence ID" value="NZ_MQMF01000002.1"/>
</dbReference>
<name>A0A1V3G7W3_9BACL</name>
<comment type="caution">
    <text evidence="2">The sequence shown here is derived from an EMBL/GenBank/DDBJ whole genome shotgun (WGS) entry which is preliminary data.</text>
</comment>
<gene>
    <name evidence="2" type="ORF">UN64_10420</name>
</gene>
<evidence type="ECO:0000313" key="2">
    <source>
        <dbReference type="EMBL" id="OOE12491.1"/>
    </source>
</evidence>
<sequence>MISKEVIINNFEKDLDKLFAEIERYHTELTECKLILVKREIELEHLKKELKFEKEKNKTLSSKKVEKQNLNVELKDKKSSEDLQADELTLQSMVEDPQFVLKQNDITIVQVLEFIGETLESRNKDYSNECYYLALKLLNSLYYSSVKNQVEEFFRYKHSSFEGNVYERFSLPLILELLKSYLLYGKRNELLDIYLDTINDFDYFSSEKINSLIFSKFLWYGVYLENEKEFINCCKDTTVFLNEDRAEVVLYPLVLEMMQNKDVSKDYKIKIENLLNEITDLDSSEKEIIFNFIKKKLLINLPLKMHDKEMVNSKISTKNTPMFNTVHFLEDTNENNGFREKEILFAIYHNLNKSSSPKNYFVIKAFIKPNDQKAYVNREQVLQIIKLRKGGWANVEGYPLSTIINKKQVNIMNSKLKINNDLFKWPTTEIIQNNNLESTNSNDFLNTTSELAKLGYRITGLNREKRWNVLQTAVPKLGLKRVANIIAYNVRLRKKQKNGAIKNSYSIGEWEYDLGRLKSKYYKNEFVWPKLD</sequence>